<evidence type="ECO:0000259" key="6">
    <source>
        <dbReference type="Pfam" id="PF00733"/>
    </source>
</evidence>
<evidence type="ECO:0000256" key="3">
    <source>
        <dbReference type="ARBA" id="ARBA00022888"/>
    </source>
</evidence>
<dbReference type="Proteomes" id="UP001059597">
    <property type="component" value="Chromosome"/>
</dbReference>
<reference evidence="7" key="1">
    <citation type="submission" date="2022-06" db="EMBL/GenBank/DDBJ databases">
        <title>Complete genome sequence of Streptomyces nigrescens HEK616.</title>
        <authorList>
            <person name="Asamizu S."/>
            <person name="Onaka H."/>
        </authorList>
    </citation>
    <scope>NUCLEOTIDE SEQUENCE</scope>
    <source>
        <strain evidence="7">HEK616</strain>
    </source>
</reference>
<evidence type="ECO:0000256" key="2">
    <source>
        <dbReference type="ARBA" id="ARBA00012737"/>
    </source>
</evidence>
<feature type="domain" description="Asparagine synthetase" evidence="6">
    <location>
        <begin position="209"/>
        <end position="593"/>
    </location>
</feature>
<evidence type="ECO:0000256" key="5">
    <source>
        <dbReference type="SAM" id="MobiDB-lite"/>
    </source>
</evidence>
<protein>
    <recommendedName>
        <fullName evidence="2">asparagine synthase (glutamine-hydrolyzing)</fullName>
        <ecNumber evidence="2">6.3.5.4</ecNumber>
    </recommendedName>
</protein>
<dbReference type="InterPro" id="IPR014729">
    <property type="entry name" value="Rossmann-like_a/b/a_fold"/>
</dbReference>
<keyword evidence="8" id="KW-1185">Reference proteome</keyword>
<evidence type="ECO:0000313" key="7">
    <source>
        <dbReference type="EMBL" id="BDM69689.1"/>
    </source>
</evidence>
<dbReference type="RefSeq" id="WP_261953562.1">
    <property type="nucleotide sequence ID" value="NZ_AP026073.1"/>
</dbReference>
<feature type="region of interest" description="Disordered" evidence="5">
    <location>
        <begin position="596"/>
        <end position="625"/>
    </location>
</feature>
<gene>
    <name evidence="7" type="ORF">HEK616_31760</name>
</gene>
<dbReference type="SUPFAM" id="SSF52402">
    <property type="entry name" value="Adenine nucleotide alpha hydrolases-like"/>
    <property type="match status" value="1"/>
</dbReference>
<dbReference type="Pfam" id="PF00733">
    <property type="entry name" value="Asn_synthase"/>
    <property type="match status" value="1"/>
</dbReference>
<accession>A0ABN6QU60</accession>
<dbReference type="PANTHER" id="PTHR43284">
    <property type="entry name" value="ASPARAGINE SYNTHETASE (GLUTAMINE-HYDROLYZING)"/>
    <property type="match status" value="1"/>
</dbReference>
<dbReference type="InterPro" id="IPR051786">
    <property type="entry name" value="ASN_synthetase/amidase"/>
</dbReference>
<keyword evidence="3" id="KW-0061">Asparagine biosynthesis</keyword>
<dbReference type="InterPro" id="IPR001962">
    <property type="entry name" value="Asn_synthase"/>
</dbReference>
<keyword evidence="3" id="KW-0028">Amino-acid biosynthesis</keyword>
<proteinExistence type="predicted"/>
<name>A0ABN6QU60_STRNI</name>
<dbReference type="PANTHER" id="PTHR43284:SF1">
    <property type="entry name" value="ASPARAGINE SYNTHETASE"/>
    <property type="match status" value="1"/>
</dbReference>
<organism evidence="7 8">
    <name type="scientific">Streptomyces nigrescens</name>
    <dbReference type="NCBI Taxonomy" id="1920"/>
    <lineage>
        <taxon>Bacteria</taxon>
        <taxon>Bacillati</taxon>
        <taxon>Actinomycetota</taxon>
        <taxon>Actinomycetes</taxon>
        <taxon>Kitasatosporales</taxon>
        <taxon>Streptomycetaceae</taxon>
        <taxon>Streptomyces</taxon>
    </lineage>
</organism>
<comment type="catalytic activity">
    <reaction evidence="4">
        <text>L-aspartate + L-glutamine + ATP + H2O = L-asparagine + L-glutamate + AMP + diphosphate + H(+)</text>
        <dbReference type="Rhea" id="RHEA:12228"/>
        <dbReference type="ChEBI" id="CHEBI:15377"/>
        <dbReference type="ChEBI" id="CHEBI:15378"/>
        <dbReference type="ChEBI" id="CHEBI:29985"/>
        <dbReference type="ChEBI" id="CHEBI:29991"/>
        <dbReference type="ChEBI" id="CHEBI:30616"/>
        <dbReference type="ChEBI" id="CHEBI:33019"/>
        <dbReference type="ChEBI" id="CHEBI:58048"/>
        <dbReference type="ChEBI" id="CHEBI:58359"/>
        <dbReference type="ChEBI" id="CHEBI:456215"/>
        <dbReference type="EC" id="6.3.5.4"/>
    </reaction>
</comment>
<dbReference type="EC" id="6.3.5.4" evidence="2"/>
<sequence>MTGAGFVVLPDAASAVEVRAAVPWPAPQVLSHASGRPWLVGRWLPDAVQVATAGPVRVAVIGICPVTATRLSELTARIRTSADIDALAAALPGSCHVIASLDGQVRVQGSITGLHRIFHTHLNGLPVAADRADVLATMTGAGIDERALALRLACGGLVPPPLSDTPLWSGISPLPADHYLLLQDQQARQVRWWRPPTPDLSLAAGATALREVLETAMAGRAPSAGRLSSDLSGGMDSTSLCFLAARTTPDLLTFRWGEAEAGNDDAAFAAHSIDALDRAEHLVIPPTDLPALFTDPATTTELEEPYPFVRTGARTRHTARLLADRGVHRHLAGHGGDELFTPFPGYLHPLLRRRPVTALRHVRGYAALKRWPLLHTLAALTRPGHQASWWRAQADHLTDPPSRKRRPSLGWGLWPLRAPAWVTTEAIETARAGLGRTAAQAEPLSTDLGQHQTLLAVRIAAPWYRLLARPFADAGVQLDSPFFDDRVVEAVLRVRTHEHAGPWHYKPLLAHAMRGIVPDTVLGRSTKGEFSEEASTGLRRNLPALLELFDDSALAAHGLIDPAVLRTQLLAPQATNAMNIALEPLIGCETWLRAATRPTAPTPARSTPIRPTPARRTTDTHAPAP</sequence>
<evidence type="ECO:0000313" key="8">
    <source>
        <dbReference type="Proteomes" id="UP001059597"/>
    </source>
</evidence>
<evidence type="ECO:0000256" key="4">
    <source>
        <dbReference type="ARBA" id="ARBA00048741"/>
    </source>
</evidence>
<comment type="pathway">
    <text evidence="1">Amino-acid biosynthesis; L-asparagine biosynthesis; L-asparagine from L-aspartate (L-Gln route): step 1/1.</text>
</comment>
<dbReference type="EMBL" id="AP026073">
    <property type="protein sequence ID" value="BDM69689.1"/>
    <property type="molecule type" value="Genomic_DNA"/>
</dbReference>
<dbReference type="Gene3D" id="3.40.50.620">
    <property type="entry name" value="HUPs"/>
    <property type="match status" value="2"/>
</dbReference>
<evidence type="ECO:0000256" key="1">
    <source>
        <dbReference type="ARBA" id="ARBA00005187"/>
    </source>
</evidence>